<evidence type="ECO:0000313" key="1">
    <source>
        <dbReference type="EMBL" id="KAF0773515.1"/>
    </source>
</evidence>
<keyword evidence="2" id="KW-1185">Reference proteome</keyword>
<proteinExistence type="predicted"/>
<dbReference type="OrthoDB" id="6615863at2759"/>
<comment type="caution">
    <text evidence="1">The sequence shown here is derived from an EMBL/GenBank/DDBJ whole genome shotgun (WGS) entry which is preliminary data.</text>
</comment>
<evidence type="ECO:0008006" key="3">
    <source>
        <dbReference type="Google" id="ProtNLM"/>
    </source>
</evidence>
<dbReference type="Proteomes" id="UP000478052">
    <property type="component" value="Unassembled WGS sequence"/>
</dbReference>
<organism evidence="1 2">
    <name type="scientific">Aphis craccivora</name>
    <name type="common">Cowpea aphid</name>
    <dbReference type="NCBI Taxonomy" id="307492"/>
    <lineage>
        <taxon>Eukaryota</taxon>
        <taxon>Metazoa</taxon>
        <taxon>Ecdysozoa</taxon>
        <taxon>Arthropoda</taxon>
        <taxon>Hexapoda</taxon>
        <taxon>Insecta</taxon>
        <taxon>Pterygota</taxon>
        <taxon>Neoptera</taxon>
        <taxon>Paraneoptera</taxon>
        <taxon>Hemiptera</taxon>
        <taxon>Sternorrhyncha</taxon>
        <taxon>Aphidomorpha</taxon>
        <taxon>Aphidoidea</taxon>
        <taxon>Aphididae</taxon>
        <taxon>Aphidini</taxon>
        <taxon>Aphis</taxon>
        <taxon>Aphis</taxon>
    </lineage>
</organism>
<accession>A0A6G0ZQD2</accession>
<sequence length="228" mass="26339">MPIVEDYDEIDACVCIGHYIASRGEAGVCGLGSNERDDWSGKGDDRNQYTNAFCRGQSSDYHFKLNIESTPYFFGLAFLPSTEISDAFYELFSIAPENQKISAFSDYILANFIENDSRYPPHLWADPPSNEPRTTNGPESYHRHLKNQFYNPHPSIYNFIEVIKEHQAEVYLKIQSSGRKTTNRKSKVIFNTKTWTLYAEKKISRLEYLKTIDNNLDLLTFTDFLILE</sequence>
<dbReference type="AlphaFoldDB" id="A0A6G0ZQD2"/>
<reference evidence="1 2" key="1">
    <citation type="submission" date="2019-08" db="EMBL/GenBank/DDBJ databases">
        <title>Whole genome of Aphis craccivora.</title>
        <authorList>
            <person name="Voronova N.V."/>
            <person name="Shulinski R.S."/>
            <person name="Bandarenka Y.V."/>
            <person name="Zhorov D.G."/>
            <person name="Warner D."/>
        </authorList>
    </citation>
    <scope>NUCLEOTIDE SEQUENCE [LARGE SCALE GENOMIC DNA]</scope>
    <source>
        <strain evidence="1">180601</strain>
        <tissue evidence="1">Whole Body</tissue>
    </source>
</reference>
<dbReference type="EMBL" id="VUJU01000053">
    <property type="protein sequence ID" value="KAF0773515.1"/>
    <property type="molecule type" value="Genomic_DNA"/>
</dbReference>
<protein>
    <recommendedName>
        <fullName evidence="3">MULE domain-containing protein</fullName>
    </recommendedName>
</protein>
<evidence type="ECO:0000313" key="2">
    <source>
        <dbReference type="Proteomes" id="UP000478052"/>
    </source>
</evidence>
<gene>
    <name evidence="1" type="ORF">FWK35_00016572</name>
</gene>
<name>A0A6G0ZQD2_APHCR</name>